<accession>A0ABS3N9M3</accession>
<sequence>MQKSLKHQNGLTLIEVLATLAILSTLLVLIWGVLLNGFNYSKKAQETVLLQQEANLIVTKLTKIHQSYDSYTIMFNQNPIKVIFPDHKEEIISNPEFRYSFYDTSTGTDQLLNQSIHLSDTLSFKLVISPTDNPELKYEIRTTLSKLDVN</sequence>
<dbReference type="NCBIfam" id="TIGR02532">
    <property type="entry name" value="IV_pilin_GFxxxE"/>
    <property type="match status" value="1"/>
</dbReference>
<gene>
    <name evidence="4" type="ORF">I7822_24260</name>
</gene>
<keyword evidence="2" id="KW-0178">Competence</keyword>
<keyword evidence="3" id="KW-0472">Membrane</keyword>
<evidence type="ECO:0000256" key="3">
    <source>
        <dbReference type="SAM" id="Phobius"/>
    </source>
</evidence>
<dbReference type="InterPro" id="IPR045584">
    <property type="entry name" value="Pilin-like"/>
</dbReference>
<comment type="subcellular location">
    <subcellularLocation>
        <location evidence="1">Cell surface</location>
    </subcellularLocation>
</comment>
<evidence type="ECO:0000313" key="5">
    <source>
        <dbReference type="Proteomes" id="UP000663981"/>
    </source>
</evidence>
<dbReference type="InterPro" id="IPR012902">
    <property type="entry name" value="N_methyl_site"/>
</dbReference>
<evidence type="ECO:0000256" key="1">
    <source>
        <dbReference type="ARBA" id="ARBA00004241"/>
    </source>
</evidence>
<protein>
    <submittedName>
        <fullName evidence="4">Prepilin-type N-terminal cleavage/methylation domain-containing protein</fullName>
    </submittedName>
</protein>
<organism evidence="4 5">
    <name type="scientific">Metabacillus bambusae</name>
    <dbReference type="NCBI Taxonomy" id="2795218"/>
    <lineage>
        <taxon>Bacteria</taxon>
        <taxon>Bacillati</taxon>
        <taxon>Bacillota</taxon>
        <taxon>Bacilli</taxon>
        <taxon>Bacillales</taxon>
        <taxon>Bacillaceae</taxon>
        <taxon>Metabacillus</taxon>
    </lineage>
</organism>
<evidence type="ECO:0000313" key="4">
    <source>
        <dbReference type="EMBL" id="MBO1514751.1"/>
    </source>
</evidence>
<feature type="transmembrane region" description="Helical" evidence="3">
    <location>
        <begin position="12"/>
        <end position="34"/>
    </location>
</feature>
<dbReference type="RefSeq" id="WP_207981657.1">
    <property type="nucleotide sequence ID" value="NZ_JAGDEL010000026.1"/>
</dbReference>
<name>A0ABS3N9M3_9BACI</name>
<keyword evidence="3" id="KW-0812">Transmembrane</keyword>
<dbReference type="EMBL" id="JAGDEL010000026">
    <property type="protein sequence ID" value="MBO1514751.1"/>
    <property type="molecule type" value="Genomic_DNA"/>
</dbReference>
<reference evidence="4 5" key="1">
    <citation type="submission" date="2021-03" db="EMBL/GenBank/DDBJ databases">
        <title>Whole genome sequence of Metabacillus bambusae BG109.</title>
        <authorList>
            <person name="Jeong J.W."/>
        </authorList>
    </citation>
    <scope>NUCLEOTIDE SEQUENCE [LARGE SCALE GENOMIC DNA]</scope>
    <source>
        <strain evidence="4 5">BG109</strain>
    </source>
</reference>
<keyword evidence="3" id="KW-1133">Transmembrane helix</keyword>
<evidence type="ECO:0000256" key="2">
    <source>
        <dbReference type="ARBA" id="ARBA00023287"/>
    </source>
</evidence>
<comment type="caution">
    <text evidence="4">The sequence shown here is derived from an EMBL/GenBank/DDBJ whole genome shotgun (WGS) entry which is preliminary data.</text>
</comment>
<proteinExistence type="predicted"/>
<dbReference type="Proteomes" id="UP000663981">
    <property type="component" value="Unassembled WGS sequence"/>
</dbReference>
<dbReference type="SUPFAM" id="SSF54523">
    <property type="entry name" value="Pili subunits"/>
    <property type="match status" value="1"/>
</dbReference>
<keyword evidence="5" id="KW-1185">Reference proteome</keyword>
<dbReference type="Pfam" id="PF07963">
    <property type="entry name" value="N_methyl"/>
    <property type="match status" value="1"/>
</dbReference>